<dbReference type="RefSeq" id="WP_252750420.1">
    <property type="nucleotide sequence ID" value="NZ_CP097116.1"/>
</dbReference>
<evidence type="ECO:0000259" key="11">
    <source>
        <dbReference type="Pfam" id="PF03033"/>
    </source>
</evidence>
<evidence type="ECO:0000313" key="14">
    <source>
        <dbReference type="Proteomes" id="UP001056707"/>
    </source>
</evidence>
<proteinExistence type="inferred from homology"/>
<keyword evidence="5 10" id="KW-0133">Cell shape</keyword>
<evidence type="ECO:0000256" key="3">
    <source>
        <dbReference type="ARBA" id="ARBA00022676"/>
    </source>
</evidence>
<evidence type="ECO:0000259" key="12">
    <source>
        <dbReference type="Pfam" id="PF04101"/>
    </source>
</evidence>
<feature type="binding site" evidence="10">
    <location>
        <begin position="10"/>
        <end position="12"/>
    </location>
    <ligand>
        <name>UDP-N-acetyl-alpha-D-glucosamine</name>
        <dbReference type="ChEBI" id="CHEBI:57705"/>
    </ligand>
</feature>
<evidence type="ECO:0000256" key="1">
    <source>
        <dbReference type="ARBA" id="ARBA00022475"/>
    </source>
</evidence>
<dbReference type="EC" id="2.4.1.227" evidence="10"/>
<keyword evidence="14" id="KW-1185">Reference proteome</keyword>
<keyword evidence="9 10" id="KW-0961">Cell wall biogenesis/degradation</keyword>
<evidence type="ECO:0000256" key="6">
    <source>
        <dbReference type="ARBA" id="ARBA00022984"/>
    </source>
</evidence>
<dbReference type="NCBIfam" id="TIGR01133">
    <property type="entry name" value="murG"/>
    <property type="match status" value="1"/>
</dbReference>
<protein>
    <recommendedName>
        <fullName evidence="10">UDP-N-acetylglucosamine--N-acetylmuramyl-(pentapeptide) pyrophosphoryl-undecaprenol N-acetylglucosamine transferase</fullName>
        <ecNumber evidence="10">2.4.1.227</ecNumber>
    </recommendedName>
    <alternativeName>
        <fullName evidence="10">Undecaprenyl-PP-MurNAc-pentapeptide-UDPGlcNAc GlcNAc transferase</fullName>
    </alternativeName>
</protein>
<dbReference type="Pfam" id="PF03033">
    <property type="entry name" value="Glyco_transf_28"/>
    <property type="match status" value="1"/>
</dbReference>
<keyword evidence="1 10" id="KW-1003">Cell membrane</keyword>
<dbReference type="InterPro" id="IPR006009">
    <property type="entry name" value="GlcNAc_MurG"/>
</dbReference>
<comment type="pathway">
    <text evidence="10">Cell wall biogenesis; peptidoglycan biosynthesis.</text>
</comment>
<dbReference type="PANTHER" id="PTHR21015">
    <property type="entry name" value="UDP-N-ACETYLGLUCOSAMINE--N-ACETYLMURAMYL-(PENTAPEPTIDE) PYROPHOSPHORYL-UNDECAPRENOL N-ACETYLGLUCOSAMINE TRANSFERASE 1"/>
    <property type="match status" value="1"/>
</dbReference>
<comment type="subcellular location">
    <subcellularLocation>
        <location evidence="10">Cell membrane</location>
        <topology evidence="10">Peripheral membrane protein</topology>
        <orientation evidence="10">Cytoplasmic side</orientation>
    </subcellularLocation>
</comment>
<comment type="catalytic activity">
    <reaction evidence="10">
        <text>Mur2Ac(oyl-L-Ala-gamma-D-Glu-L-Lys-D-Ala-D-Ala)-di-trans,octa-cis-undecaprenyl diphosphate + UDP-N-acetyl-alpha-D-glucosamine = beta-D-GlcNAc-(1-&gt;4)-Mur2Ac(oyl-L-Ala-gamma-D-Glu-L-Lys-D-Ala-D-Ala)-di-trans,octa-cis-undecaprenyl diphosphate + UDP + H(+)</text>
        <dbReference type="Rhea" id="RHEA:23192"/>
        <dbReference type="ChEBI" id="CHEBI:15378"/>
        <dbReference type="ChEBI" id="CHEBI:57705"/>
        <dbReference type="ChEBI" id="CHEBI:58223"/>
        <dbReference type="ChEBI" id="CHEBI:60032"/>
        <dbReference type="ChEBI" id="CHEBI:60033"/>
        <dbReference type="EC" id="2.4.1.227"/>
    </reaction>
</comment>
<keyword evidence="8 10" id="KW-0131">Cell cycle</keyword>
<evidence type="ECO:0000256" key="2">
    <source>
        <dbReference type="ARBA" id="ARBA00022618"/>
    </source>
</evidence>
<feature type="binding site" evidence="10">
    <location>
        <position position="296"/>
    </location>
    <ligand>
        <name>UDP-N-acetyl-alpha-D-glucosamine</name>
        <dbReference type="ChEBI" id="CHEBI:57705"/>
    </ligand>
</feature>
<evidence type="ECO:0000256" key="7">
    <source>
        <dbReference type="ARBA" id="ARBA00023136"/>
    </source>
</evidence>
<keyword evidence="4 10" id="KW-0808">Transferase</keyword>
<dbReference type="Proteomes" id="UP001056707">
    <property type="component" value="Chromosome"/>
</dbReference>
<dbReference type="EMBL" id="CP097116">
    <property type="protein sequence ID" value="USS85525.1"/>
    <property type="molecule type" value="Genomic_DNA"/>
</dbReference>
<evidence type="ECO:0000256" key="9">
    <source>
        <dbReference type="ARBA" id="ARBA00023316"/>
    </source>
</evidence>
<gene>
    <name evidence="10 13" type="primary">murG</name>
    <name evidence="13" type="ORF">M3M35_02340</name>
</gene>
<feature type="domain" description="Glycosyl transferase family 28 C-terminal" evidence="12">
    <location>
        <begin position="189"/>
        <end position="355"/>
    </location>
</feature>
<dbReference type="HAMAP" id="MF_00033">
    <property type="entry name" value="MurG"/>
    <property type="match status" value="1"/>
</dbReference>
<accession>A0ABY5BQI9</accession>
<name>A0ABY5BQI9_9LACO</name>
<dbReference type="SUPFAM" id="SSF53756">
    <property type="entry name" value="UDP-Glycosyltransferase/glycogen phosphorylase"/>
    <property type="match status" value="1"/>
</dbReference>
<feature type="binding site" evidence="10">
    <location>
        <position position="251"/>
    </location>
    <ligand>
        <name>UDP-N-acetyl-alpha-D-glucosamine</name>
        <dbReference type="ChEBI" id="CHEBI:57705"/>
    </ligand>
</feature>
<evidence type="ECO:0000313" key="13">
    <source>
        <dbReference type="EMBL" id="USS85525.1"/>
    </source>
</evidence>
<dbReference type="CDD" id="cd03785">
    <property type="entry name" value="GT28_MurG"/>
    <property type="match status" value="1"/>
</dbReference>
<comment type="similarity">
    <text evidence="10">Belongs to the glycosyltransferase 28 family. MurG subfamily.</text>
</comment>
<feature type="domain" description="Glycosyltransferase family 28 N-terminal" evidence="11">
    <location>
        <begin position="4"/>
        <end position="143"/>
    </location>
</feature>
<evidence type="ECO:0000256" key="4">
    <source>
        <dbReference type="ARBA" id="ARBA00022679"/>
    </source>
</evidence>
<comment type="caution">
    <text evidence="10">Lacks conserved residue(s) required for the propagation of feature annotation.</text>
</comment>
<feature type="binding site" evidence="10">
    <location>
        <position position="125"/>
    </location>
    <ligand>
        <name>UDP-N-acetyl-alpha-D-glucosamine</name>
        <dbReference type="ChEBI" id="CHEBI:57705"/>
    </ligand>
</feature>
<dbReference type="Pfam" id="PF04101">
    <property type="entry name" value="Glyco_tran_28_C"/>
    <property type="match status" value="1"/>
</dbReference>
<evidence type="ECO:0000256" key="10">
    <source>
        <dbReference type="HAMAP-Rule" id="MF_00033"/>
    </source>
</evidence>
<evidence type="ECO:0000256" key="8">
    <source>
        <dbReference type="ARBA" id="ARBA00023306"/>
    </source>
</evidence>
<dbReference type="InterPro" id="IPR007235">
    <property type="entry name" value="Glyco_trans_28_C"/>
</dbReference>
<keyword evidence="7 10" id="KW-0472">Membrane</keyword>
<reference evidence="13" key="1">
    <citation type="submission" date="2022-05" db="EMBL/GenBank/DDBJ databases">
        <authorList>
            <person name="Oliphant S.A."/>
            <person name="Watson-Haigh N.S."/>
            <person name="Sumby K.M."/>
            <person name="Gardner J.M."/>
            <person name="Jiranek V."/>
        </authorList>
    </citation>
    <scope>NUCLEOTIDE SEQUENCE</scope>
    <source>
        <strain evidence="13">KI16_H9</strain>
    </source>
</reference>
<comment type="function">
    <text evidence="10">Cell wall formation. Catalyzes the transfer of a GlcNAc subunit on undecaprenyl-pyrophosphoryl-MurNAc-pentapeptide (lipid intermediate I) to form undecaprenyl-pyrophosphoryl-MurNAc-(pentapeptide)GlcNAc (lipid intermediate II).</text>
</comment>
<evidence type="ECO:0000256" key="5">
    <source>
        <dbReference type="ARBA" id="ARBA00022960"/>
    </source>
</evidence>
<feature type="binding site" evidence="10">
    <location>
        <position position="196"/>
    </location>
    <ligand>
        <name>UDP-N-acetyl-alpha-D-glucosamine</name>
        <dbReference type="ChEBI" id="CHEBI:57705"/>
    </ligand>
</feature>
<keyword evidence="3 10" id="KW-0328">Glycosyltransferase</keyword>
<dbReference type="InterPro" id="IPR004276">
    <property type="entry name" value="GlycoTrans_28_N"/>
</dbReference>
<dbReference type="PANTHER" id="PTHR21015:SF22">
    <property type="entry name" value="GLYCOSYLTRANSFERASE"/>
    <property type="match status" value="1"/>
</dbReference>
<organism evidence="13 14">
    <name type="scientific">Fructilactobacillus myrtifloralis</name>
    <dbReference type="NCBI Taxonomy" id="2940301"/>
    <lineage>
        <taxon>Bacteria</taxon>
        <taxon>Bacillati</taxon>
        <taxon>Bacillota</taxon>
        <taxon>Bacilli</taxon>
        <taxon>Lactobacillales</taxon>
        <taxon>Lactobacillaceae</taxon>
        <taxon>Fructilactobacillus</taxon>
    </lineage>
</organism>
<dbReference type="GO" id="GO:0016757">
    <property type="term" value="F:glycosyltransferase activity"/>
    <property type="evidence" value="ECO:0007669"/>
    <property type="project" value="UniProtKB-KW"/>
</dbReference>
<dbReference type="Gene3D" id="3.40.50.2000">
    <property type="entry name" value="Glycogen Phosphorylase B"/>
    <property type="match status" value="2"/>
</dbReference>
<keyword evidence="6 10" id="KW-0573">Peptidoglycan synthesis</keyword>
<sequence length="368" mass="40434">MKMMISGGGTGGHIYPALALVADLQRQDKDAQVLYVGSERGLEKQIVPQKGIAFRELKIQGFKRKLFSLYNFETVYLFLQSVRTAKRMIKTFQPDVVVGTGGYVSGAVVYAAAKMGIPTVIHEQNSVVGWTNKFLSRYVDKIGISFPEARAQFPAAKVVFTGNPRAQQVAEVHSQFSWTELGLQAETPTVLVFGGSQGALKLNQAMVAAIPKFNDRDYQVVFVTGERRYEEVMEQLKKVPINANVKVLPYINNMPEVLPKVALIVGRAGATSLAEITADGIPSILIPSPYVTADHQTKNAMSLVKQHAALLETEADLSAPSLLSKVDQLMNHPDQRQTMAQNAKKMGVPDAADRLLDVCREAIQMHHQ</sequence>
<keyword evidence="2 10" id="KW-0132">Cell division</keyword>